<accession>A0ABV4N6P3</accession>
<dbReference type="InterPro" id="IPR020945">
    <property type="entry name" value="DMSO/NO3_reduct_chaperone"/>
</dbReference>
<organism evidence="2 3">
    <name type="scientific">Vibrio gallaecicus</name>
    <dbReference type="NCBI Taxonomy" id="552386"/>
    <lineage>
        <taxon>Bacteria</taxon>
        <taxon>Pseudomonadati</taxon>
        <taxon>Pseudomonadota</taxon>
        <taxon>Gammaproteobacteria</taxon>
        <taxon>Vibrionales</taxon>
        <taxon>Vibrionaceae</taxon>
        <taxon>Vibrio</taxon>
    </lineage>
</organism>
<sequence>MKSDNQLSANQSSENASNNDESLRADIYLLIAQLFRSAPSEEFLMWLTQLEVTEDQHPMAIAWNALREAARSHSLNQVAEEYQDLFIGVGRGEVVQFGSWHITGSLMEKPLSDLRQDLDALGFERHKDVKEPEDHISALLEVMSMLVELPKPVQQTFFNKHIGNWAGSFVEQLQQAKSVSFYAAVANLLNAYLTIEQVSFAVNPKHNKAVHKVDVKNQIFVEEKR</sequence>
<dbReference type="RefSeq" id="WP_137373207.1">
    <property type="nucleotide sequence ID" value="NZ_AP025490.1"/>
</dbReference>
<gene>
    <name evidence="2" type="ORF">AB4566_01990</name>
</gene>
<name>A0ABV4N6P3_9VIBR</name>
<dbReference type="PANTHER" id="PTHR34227">
    <property type="entry name" value="CHAPERONE PROTEIN YCDY"/>
    <property type="match status" value="1"/>
</dbReference>
<proteinExistence type="predicted"/>
<evidence type="ECO:0000256" key="1">
    <source>
        <dbReference type="ARBA" id="ARBA00023186"/>
    </source>
</evidence>
<evidence type="ECO:0000313" key="2">
    <source>
        <dbReference type="EMBL" id="MFA0567043.1"/>
    </source>
</evidence>
<dbReference type="Proteomes" id="UP001570417">
    <property type="component" value="Unassembled WGS sequence"/>
</dbReference>
<dbReference type="EMBL" id="JBFRUW010000003">
    <property type="protein sequence ID" value="MFA0567043.1"/>
    <property type="molecule type" value="Genomic_DNA"/>
</dbReference>
<comment type="caution">
    <text evidence="2">The sequence shown here is derived from an EMBL/GenBank/DDBJ whole genome shotgun (WGS) entry which is preliminary data.</text>
</comment>
<reference evidence="2 3" key="1">
    <citation type="journal article" date="2024" name="ISME J.">
        <title>Tailless and filamentous prophages are predominant in marine Vibrio.</title>
        <authorList>
            <person name="Steensen K."/>
            <person name="Seneca J."/>
            <person name="Bartlau N."/>
            <person name="Yu X.A."/>
            <person name="Hussain F.A."/>
            <person name="Polz M.F."/>
        </authorList>
    </citation>
    <scope>NUCLEOTIDE SEQUENCE [LARGE SCALE GENOMIC DNA]</scope>
    <source>
        <strain evidence="2 3">10N.222.51.A1</strain>
    </source>
</reference>
<protein>
    <submittedName>
        <fullName evidence="2">Molecular chaperone TorD family protein</fullName>
    </submittedName>
</protein>
<dbReference type="InterPro" id="IPR036411">
    <property type="entry name" value="TorD-like_sf"/>
</dbReference>
<dbReference type="InterPro" id="IPR050289">
    <property type="entry name" value="TorD/DmsD_chaperones"/>
</dbReference>
<dbReference type="SUPFAM" id="SSF89155">
    <property type="entry name" value="TorD-like"/>
    <property type="match status" value="1"/>
</dbReference>
<dbReference type="Pfam" id="PF02613">
    <property type="entry name" value="Nitrate_red_del"/>
    <property type="match status" value="1"/>
</dbReference>
<keyword evidence="1" id="KW-0143">Chaperone</keyword>
<dbReference type="Gene3D" id="1.10.3480.10">
    <property type="entry name" value="TorD-like"/>
    <property type="match status" value="1"/>
</dbReference>
<evidence type="ECO:0000313" key="3">
    <source>
        <dbReference type="Proteomes" id="UP001570417"/>
    </source>
</evidence>
<dbReference type="PANTHER" id="PTHR34227:SF1">
    <property type="entry name" value="DIMETHYL SULFOXIDE REDUCTASE CHAPERONE-RELATED"/>
    <property type="match status" value="1"/>
</dbReference>
<keyword evidence="3" id="KW-1185">Reference proteome</keyword>